<evidence type="ECO:0000313" key="8">
    <source>
        <dbReference type="EMBL" id="CAF3662268.1"/>
    </source>
</evidence>
<evidence type="ECO:0000313" key="11">
    <source>
        <dbReference type="Proteomes" id="UP000663870"/>
    </source>
</evidence>
<sequence length="67" mass="7963">MYDSYVRMISERDCVSICLQYSSPLCYAISYENFRQECRIITESVSSSSIPNQLYINWRSYIRIDDS</sequence>
<dbReference type="Proteomes" id="UP000663823">
    <property type="component" value="Unassembled WGS sequence"/>
</dbReference>
<dbReference type="Proteomes" id="UP000663889">
    <property type="component" value="Unassembled WGS sequence"/>
</dbReference>
<dbReference type="EMBL" id="CAJNOL010001691">
    <property type="protein sequence ID" value="CAF1404628.1"/>
    <property type="molecule type" value="Genomic_DNA"/>
</dbReference>
<accession>A0A818S819</accession>
<keyword evidence="11" id="KW-1185">Reference proteome</keyword>
<dbReference type="EMBL" id="CAJOBE010005062">
    <property type="protein sequence ID" value="CAF3958986.1"/>
    <property type="molecule type" value="Genomic_DNA"/>
</dbReference>
<evidence type="ECO:0000313" key="2">
    <source>
        <dbReference type="EMBL" id="CAF1126035.1"/>
    </source>
</evidence>
<evidence type="ECO:0000313" key="4">
    <source>
        <dbReference type="EMBL" id="CAF1158965.1"/>
    </source>
</evidence>
<dbReference type="InterPro" id="IPR003609">
    <property type="entry name" value="Pan_app"/>
</dbReference>
<dbReference type="OrthoDB" id="9970165at2759"/>
<proteinExistence type="predicted"/>
<dbReference type="Proteomes" id="UP000663870">
    <property type="component" value="Unassembled WGS sequence"/>
</dbReference>
<dbReference type="SUPFAM" id="SSF57414">
    <property type="entry name" value="Hairpin loop containing domain-like"/>
    <property type="match status" value="1"/>
</dbReference>
<dbReference type="Proteomes" id="UP000663854">
    <property type="component" value="Unassembled WGS sequence"/>
</dbReference>
<evidence type="ECO:0000313" key="6">
    <source>
        <dbReference type="EMBL" id="CAF1400454.1"/>
    </source>
</evidence>
<name>A0A818S819_9BILA</name>
<comment type="caution">
    <text evidence="8">The sequence shown here is derived from an EMBL/GenBank/DDBJ whole genome shotgun (WGS) entry which is preliminary data.</text>
</comment>
<dbReference type="Gene3D" id="3.50.4.10">
    <property type="entry name" value="Hepatocyte Growth Factor"/>
    <property type="match status" value="1"/>
</dbReference>
<evidence type="ECO:0000313" key="3">
    <source>
        <dbReference type="EMBL" id="CAF1157045.1"/>
    </source>
</evidence>
<evidence type="ECO:0000313" key="5">
    <source>
        <dbReference type="EMBL" id="CAF1279739.1"/>
    </source>
</evidence>
<dbReference type="Pfam" id="PF00024">
    <property type="entry name" value="PAN_1"/>
    <property type="match status" value="1"/>
</dbReference>
<dbReference type="Proteomes" id="UP000663882">
    <property type="component" value="Unassembled WGS sequence"/>
</dbReference>
<reference evidence="8" key="1">
    <citation type="submission" date="2021-02" db="EMBL/GenBank/DDBJ databases">
        <authorList>
            <person name="Nowell W R."/>
        </authorList>
    </citation>
    <scope>NUCLEOTIDE SEQUENCE</scope>
</reference>
<gene>
    <name evidence="9" type="ORF">FNK824_LOCUS23668</name>
    <name evidence="6" type="ORF">JXQ802_LOCUS34678</name>
    <name evidence="7" type="ORF">JXQ802_LOCUS34911</name>
    <name evidence="8" type="ORF">OTI717_LOCUS10009</name>
    <name evidence="3" type="ORF">PYM288_LOCUS22534</name>
    <name evidence="4" type="ORF">PYM288_LOCUS22634</name>
    <name evidence="2" type="ORF">RFH988_LOCUS20611</name>
    <name evidence="5" type="ORF">SEV965_LOCUS25191</name>
</gene>
<evidence type="ECO:0000259" key="1">
    <source>
        <dbReference type="Pfam" id="PF00024"/>
    </source>
</evidence>
<organism evidence="8 10">
    <name type="scientific">Rotaria sordida</name>
    <dbReference type="NCBI Taxonomy" id="392033"/>
    <lineage>
        <taxon>Eukaryota</taxon>
        <taxon>Metazoa</taxon>
        <taxon>Spiralia</taxon>
        <taxon>Gnathifera</taxon>
        <taxon>Rotifera</taxon>
        <taxon>Eurotatoria</taxon>
        <taxon>Bdelloidea</taxon>
        <taxon>Philodinida</taxon>
        <taxon>Philodinidae</taxon>
        <taxon>Rotaria</taxon>
    </lineage>
</organism>
<evidence type="ECO:0000313" key="9">
    <source>
        <dbReference type="EMBL" id="CAF3958986.1"/>
    </source>
</evidence>
<dbReference type="EMBL" id="CAJNOL010001665">
    <property type="protein sequence ID" value="CAF1400454.1"/>
    <property type="molecule type" value="Genomic_DNA"/>
</dbReference>
<dbReference type="EMBL" id="CAJNOH010000972">
    <property type="protein sequence ID" value="CAF1157045.1"/>
    <property type="molecule type" value="Genomic_DNA"/>
</dbReference>
<evidence type="ECO:0000313" key="7">
    <source>
        <dbReference type="EMBL" id="CAF1404628.1"/>
    </source>
</evidence>
<dbReference type="EMBL" id="CAJNOH010000983">
    <property type="protein sequence ID" value="CAF1158965.1"/>
    <property type="molecule type" value="Genomic_DNA"/>
</dbReference>
<dbReference type="AlphaFoldDB" id="A0A818S819"/>
<feature type="domain" description="Apple" evidence="1">
    <location>
        <begin position="4"/>
        <end position="51"/>
    </location>
</feature>
<dbReference type="EMBL" id="CAJNOU010002007">
    <property type="protein sequence ID" value="CAF1279739.1"/>
    <property type="molecule type" value="Genomic_DNA"/>
</dbReference>
<evidence type="ECO:0000313" key="10">
    <source>
        <dbReference type="Proteomes" id="UP000663823"/>
    </source>
</evidence>
<protein>
    <recommendedName>
        <fullName evidence="1">Apple domain-containing protein</fullName>
    </recommendedName>
</protein>
<dbReference type="Proteomes" id="UP000663874">
    <property type="component" value="Unassembled WGS sequence"/>
</dbReference>
<dbReference type="EMBL" id="CAJNOO010001272">
    <property type="protein sequence ID" value="CAF1126035.1"/>
    <property type="molecule type" value="Genomic_DNA"/>
</dbReference>
<dbReference type="EMBL" id="CAJOAX010000879">
    <property type="protein sequence ID" value="CAF3662268.1"/>
    <property type="molecule type" value="Genomic_DNA"/>
</dbReference>